<proteinExistence type="inferred from homology"/>
<keyword evidence="2" id="KW-0489">Methyltransferase</keyword>
<keyword evidence="6" id="KW-1185">Reference proteome</keyword>
<dbReference type="SUPFAM" id="SSF81799">
    <property type="entry name" value="Putative methyltransferase TM0872, insert domain"/>
    <property type="match status" value="1"/>
</dbReference>
<dbReference type="CDD" id="cd02440">
    <property type="entry name" value="AdoMet_MTases"/>
    <property type="match status" value="1"/>
</dbReference>
<dbReference type="PANTHER" id="PTHR11265:SF0">
    <property type="entry name" value="12S RRNA N4-METHYLCYTIDINE METHYLTRANSFERASE"/>
    <property type="match status" value="1"/>
</dbReference>
<dbReference type="PANTHER" id="PTHR11265">
    <property type="entry name" value="S-ADENOSYL-METHYLTRANSFERASE MRAW"/>
    <property type="match status" value="1"/>
</dbReference>
<evidence type="ECO:0000313" key="5">
    <source>
        <dbReference type="EMBL" id="TMW55749.1"/>
    </source>
</evidence>
<dbReference type="Proteomes" id="UP000794436">
    <property type="component" value="Unassembled WGS sequence"/>
</dbReference>
<dbReference type="GO" id="GO:0070475">
    <property type="term" value="P:rRNA base methylation"/>
    <property type="evidence" value="ECO:0007669"/>
    <property type="project" value="TreeGrafter"/>
</dbReference>
<gene>
    <name evidence="5" type="ORF">Poli38472_010631</name>
</gene>
<dbReference type="InterPro" id="IPR023397">
    <property type="entry name" value="SAM-dep_MeTrfase_MraW_recog"/>
</dbReference>
<organism evidence="5 6">
    <name type="scientific">Pythium oligandrum</name>
    <name type="common">Mycoparasitic fungus</name>
    <dbReference type="NCBI Taxonomy" id="41045"/>
    <lineage>
        <taxon>Eukaryota</taxon>
        <taxon>Sar</taxon>
        <taxon>Stramenopiles</taxon>
        <taxon>Oomycota</taxon>
        <taxon>Peronosporomycetes</taxon>
        <taxon>Pythiales</taxon>
        <taxon>Pythiaceae</taxon>
        <taxon>Pythium</taxon>
    </lineage>
</organism>
<dbReference type="AlphaFoldDB" id="A0A8K1C3D7"/>
<keyword evidence="3" id="KW-0808">Transferase</keyword>
<accession>A0A8K1C3D7</accession>
<dbReference type="NCBIfam" id="TIGR00006">
    <property type="entry name" value="16S rRNA (cytosine(1402)-N(4))-methyltransferase RsmH"/>
    <property type="match status" value="1"/>
</dbReference>
<dbReference type="GO" id="GO:0071424">
    <property type="term" value="F:rRNA (cytosine-N4-)-methyltransferase activity"/>
    <property type="evidence" value="ECO:0007669"/>
    <property type="project" value="TreeGrafter"/>
</dbReference>
<keyword evidence="4" id="KW-0949">S-adenosyl-L-methionine</keyword>
<dbReference type="Gene3D" id="3.40.50.150">
    <property type="entry name" value="Vaccinia Virus protein VP39"/>
    <property type="match status" value="1"/>
</dbReference>
<name>A0A8K1C3D7_PYTOL</name>
<dbReference type="Pfam" id="PF01795">
    <property type="entry name" value="Methyltransf_5"/>
    <property type="match status" value="2"/>
</dbReference>
<dbReference type="OrthoDB" id="16290at2759"/>
<dbReference type="Gene3D" id="1.10.150.170">
    <property type="entry name" value="Putative methyltransferase TM0872, insert domain"/>
    <property type="match status" value="1"/>
</dbReference>
<evidence type="ECO:0000313" key="6">
    <source>
        <dbReference type="Proteomes" id="UP000794436"/>
    </source>
</evidence>
<evidence type="ECO:0000256" key="3">
    <source>
        <dbReference type="ARBA" id="ARBA00022679"/>
    </source>
</evidence>
<comment type="caution">
    <text evidence="5">The sequence shown here is derived from an EMBL/GenBank/DDBJ whole genome shotgun (WGS) entry which is preliminary data.</text>
</comment>
<dbReference type="SUPFAM" id="SSF53335">
    <property type="entry name" value="S-adenosyl-L-methionine-dependent methyltransferases"/>
    <property type="match status" value="1"/>
</dbReference>
<evidence type="ECO:0000256" key="1">
    <source>
        <dbReference type="ARBA" id="ARBA00010396"/>
    </source>
</evidence>
<dbReference type="InterPro" id="IPR002903">
    <property type="entry name" value="RsmH"/>
</dbReference>
<dbReference type="InterPro" id="IPR029063">
    <property type="entry name" value="SAM-dependent_MTases_sf"/>
</dbReference>
<protein>
    <submittedName>
        <fullName evidence="5">Uncharacterized protein</fullName>
    </submittedName>
</protein>
<comment type="similarity">
    <text evidence="1">Belongs to the methyltransferase superfamily. RsmH family.</text>
</comment>
<dbReference type="EMBL" id="SPLM01000147">
    <property type="protein sequence ID" value="TMW55749.1"/>
    <property type="molecule type" value="Genomic_DNA"/>
</dbReference>
<sequence length="405" mass="45890">MMPPQIMGGGRVATATLRLQRRTVGGSDVRYFFSWISDSSEKTKAPEATPAPTHIPVLLNETVSLWVNPSTSEAKPQRFFVDGTAGFGGHSKELLLRNPEAQLLCVDRDPEILAIAKANLRDFHSRVVFHNGSYAQLDPSLLQSVGFPDQVDGICVDLGANSFHFDEPRRGFSHMRDGPLDMRYNQQDRGNLTAADVVNTFSEVQLTKIFREFGEERLAKEYAKAIVRDREERGVVFANTSDLRECIERIARKWNADGKRGKKRGGHSVSVHPATKCFQALRIYVNDELQHVATGVEQLVTQLAPQGRLATIAFHSLEDRPIKLLFRRLDTMARRAEDEEYEDYFDEDFDEDDEGEDTSAQTILQRLGSRRFRLVKRKAIKAKAEEIAENPRSRSARLRCIERVE</sequence>
<dbReference type="HAMAP" id="MF_01007">
    <property type="entry name" value="16SrRNA_methyltr_H"/>
    <property type="match status" value="1"/>
</dbReference>
<evidence type="ECO:0000256" key="4">
    <source>
        <dbReference type="ARBA" id="ARBA00022691"/>
    </source>
</evidence>
<dbReference type="GO" id="GO:0005737">
    <property type="term" value="C:cytoplasm"/>
    <property type="evidence" value="ECO:0007669"/>
    <property type="project" value="TreeGrafter"/>
</dbReference>
<reference evidence="5" key="1">
    <citation type="submission" date="2019-03" db="EMBL/GenBank/DDBJ databases">
        <title>Long read genome sequence of the mycoparasitic Pythium oligandrum ATCC 38472 isolated from sugarbeet rhizosphere.</title>
        <authorList>
            <person name="Gaulin E."/>
        </authorList>
    </citation>
    <scope>NUCLEOTIDE SEQUENCE</scope>
    <source>
        <strain evidence="5">ATCC 38472_TT</strain>
    </source>
</reference>
<evidence type="ECO:0000256" key="2">
    <source>
        <dbReference type="ARBA" id="ARBA00022603"/>
    </source>
</evidence>